<evidence type="ECO:0000256" key="2">
    <source>
        <dbReference type="ARBA" id="ARBA00022490"/>
    </source>
</evidence>
<keyword evidence="3 6" id="KW-0175">Coiled coil</keyword>
<sequence>MQASRELQGGQDLFWRTCPVLVRRGDNGDERAQALTIRLIASGQKAGQRVLRLFLSSEADPYFLQLLEVGEEEYAVLRQDQGIRVDFLNFPGQLIGLLDKCIACKDENLPSFQAVLCAGPAAAAGTTGQGWLKVVENNDFKQLPHITLALHPGSDAAVKQWLAFRLGEVRGDAAQLSAQLQHTQAERNSLQLTLEEVRAAAALAKERHERLSLEWGADAKAREAALLEAKSKELADLREEAARERCELEAGLRKALDAAQSRGAACEAEARELRQQKCELDALVSELSHKLGAAEGSNSALSEEVDRLRGSAAALGRAKAEKDVELGVALTRVAALEDKVAGQQVLAAAQAQRLQDNEASLRQLEARAGELKDAAQGHEARAAQAGAEVAKANVALEKMANDLQLQREKVRRKAAIVGRQEEELAARDKAAEEAAQPLRSLHRDLERATDDAETLRAELAAVKGKLEESRAAAASNEQMIRWLNSQITETQLRFGGGGGAGPAMLASRCSFRPGAGGIAVGGGAAAGARAAAAAGAASAGVAAAARPPLPPSIYWAPLVPSMLGGSQAGGSAAAAAATGQLPSSCTAPSASPAGTIPLVSTPTKGPYRSSFYSTHFGVASGSGSGSSSAQGSQAMAAVGCGAGNAPMPHGSVVAAEAACCVSPGGSAAAPATASGAGTARAAGGSVGGSGPASVPAAAAATAAKCLASRFEGPTYWMTATAGGSMPVPIASVTA</sequence>
<dbReference type="Pfam" id="PF16531">
    <property type="entry name" value="SAS-6_N"/>
    <property type="match status" value="1"/>
</dbReference>
<dbReference type="InterPro" id="IPR032396">
    <property type="entry name" value="SAS-6_N"/>
</dbReference>
<keyword evidence="9" id="KW-1185">Reference proteome</keyword>
<name>A0A9D4TTR8_CHLVU</name>
<feature type="coiled-coil region" evidence="6">
    <location>
        <begin position="347"/>
        <end position="413"/>
    </location>
</feature>
<dbReference type="CDD" id="cd10142">
    <property type="entry name" value="HD_SAS6_N"/>
    <property type="match status" value="1"/>
</dbReference>
<feature type="domain" description="Spindle assembly abnormal protein 6 N-terminal" evidence="7">
    <location>
        <begin position="13"/>
        <end position="149"/>
    </location>
</feature>
<reference evidence="8" key="1">
    <citation type="journal article" date="2019" name="Plant J.">
        <title>Chlorella vulgaris genome assembly and annotation reveals the molecular basis for metabolic acclimation to high light conditions.</title>
        <authorList>
            <person name="Cecchin M."/>
            <person name="Marcolungo L."/>
            <person name="Rossato M."/>
            <person name="Girolomoni L."/>
            <person name="Cosentino E."/>
            <person name="Cuine S."/>
            <person name="Li-Beisson Y."/>
            <person name="Delledonne M."/>
            <person name="Ballottari M."/>
        </authorList>
    </citation>
    <scope>NUCLEOTIDE SEQUENCE</scope>
    <source>
        <strain evidence="8">211/11P</strain>
    </source>
</reference>
<feature type="coiled-coil region" evidence="6">
    <location>
        <begin position="438"/>
        <end position="472"/>
    </location>
</feature>
<dbReference type="EMBL" id="SIDB01000003">
    <property type="protein sequence ID" value="KAI3434643.1"/>
    <property type="molecule type" value="Genomic_DNA"/>
</dbReference>
<evidence type="ECO:0000256" key="1">
    <source>
        <dbReference type="ARBA" id="ARBA00004300"/>
    </source>
</evidence>
<dbReference type="PANTHER" id="PTHR44281:SF2">
    <property type="entry name" value="SPINDLE ASSEMBLY ABNORMAL PROTEIN 6 HOMOLOG"/>
    <property type="match status" value="1"/>
</dbReference>
<dbReference type="Gene3D" id="2.170.210.20">
    <property type="entry name" value="Spindle assembly abnormal protein 6, N-terminal domain"/>
    <property type="match status" value="1"/>
</dbReference>
<accession>A0A9D4TTR8</accession>
<protein>
    <recommendedName>
        <fullName evidence="7">Spindle assembly abnormal protein 6 N-terminal domain-containing protein</fullName>
    </recommendedName>
</protein>
<dbReference type="AlphaFoldDB" id="A0A9D4TTR8"/>
<organism evidence="8 9">
    <name type="scientific">Chlorella vulgaris</name>
    <name type="common">Green alga</name>
    <dbReference type="NCBI Taxonomy" id="3077"/>
    <lineage>
        <taxon>Eukaryota</taxon>
        <taxon>Viridiplantae</taxon>
        <taxon>Chlorophyta</taxon>
        <taxon>core chlorophytes</taxon>
        <taxon>Trebouxiophyceae</taxon>
        <taxon>Chlorellales</taxon>
        <taxon>Chlorellaceae</taxon>
        <taxon>Chlorella clade</taxon>
        <taxon>Chlorella</taxon>
    </lineage>
</organism>
<evidence type="ECO:0000256" key="6">
    <source>
        <dbReference type="SAM" id="Coils"/>
    </source>
</evidence>
<evidence type="ECO:0000256" key="3">
    <source>
        <dbReference type="ARBA" id="ARBA00023054"/>
    </source>
</evidence>
<gene>
    <name evidence="8" type="ORF">D9Q98_002708</name>
</gene>
<evidence type="ECO:0000259" key="7">
    <source>
        <dbReference type="Pfam" id="PF16531"/>
    </source>
</evidence>
<keyword evidence="2" id="KW-0963">Cytoplasm</keyword>
<evidence type="ECO:0000256" key="4">
    <source>
        <dbReference type="ARBA" id="ARBA00023212"/>
    </source>
</evidence>
<reference evidence="8" key="2">
    <citation type="submission" date="2020-11" db="EMBL/GenBank/DDBJ databases">
        <authorList>
            <person name="Cecchin M."/>
            <person name="Marcolungo L."/>
            <person name="Rossato M."/>
            <person name="Girolomoni L."/>
            <person name="Cosentino E."/>
            <person name="Cuine S."/>
            <person name="Li-Beisson Y."/>
            <person name="Delledonne M."/>
            <person name="Ballottari M."/>
        </authorList>
    </citation>
    <scope>NUCLEOTIDE SEQUENCE</scope>
    <source>
        <strain evidence="8">211/11P</strain>
        <tissue evidence="8">Whole cell</tissue>
    </source>
</reference>
<feature type="coiled-coil region" evidence="6">
    <location>
        <begin position="173"/>
        <end position="286"/>
    </location>
</feature>
<keyword evidence="5" id="KW-0131">Cell cycle</keyword>
<dbReference type="InterPro" id="IPR038558">
    <property type="entry name" value="SAS-6_N_sf"/>
</dbReference>
<keyword evidence="4" id="KW-0206">Cytoskeleton</keyword>
<dbReference type="Proteomes" id="UP001055712">
    <property type="component" value="Unassembled WGS sequence"/>
</dbReference>
<evidence type="ECO:0000256" key="5">
    <source>
        <dbReference type="ARBA" id="ARBA00023306"/>
    </source>
</evidence>
<comment type="subcellular location">
    <subcellularLocation>
        <location evidence="1">Cytoplasm</location>
        <location evidence="1">Cytoskeleton</location>
        <location evidence="1">Microtubule organizing center</location>
        <location evidence="1">Centrosome</location>
    </subcellularLocation>
</comment>
<comment type="caution">
    <text evidence="8">The sequence shown here is derived from an EMBL/GenBank/DDBJ whole genome shotgun (WGS) entry which is preliminary data.</text>
</comment>
<proteinExistence type="predicted"/>
<dbReference type="OrthoDB" id="49058at2759"/>
<dbReference type="PANTHER" id="PTHR44281">
    <property type="entry name" value="SPINDLE ASSEMBLY ABNORMAL PROTEIN 6 HOMOLOG"/>
    <property type="match status" value="1"/>
</dbReference>
<evidence type="ECO:0000313" key="9">
    <source>
        <dbReference type="Proteomes" id="UP001055712"/>
    </source>
</evidence>
<evidence type="ECO:0000313" key="8">
    <source>
        <dbReference type="EMBL" id="KAI3434643.1"/>
    </source>
</evidence>